<accession>M1PEF6</accession>
<reference evidence="3" key="1">
    <citation type="journal article" date="2013" name="Stand. Genomic Sci.">
        <title>Complete genome sequence of Desulfocapsa sulfexigens, a marine deltaproteobacterium specialized in disproportionating inorganic sulfur compounds.</title>
        <authorList>
            <person name="Finster K.W."/>
            <person name="Kjeldsen K.U."/>
            <person name="Kube M."/>
            <person name="Reinhardt R."/>
            <person name="Mussmann M."/>
            <person name="Amann R."/>
            <person name="Schreiber L."/>
        </authorList>
    </citation>
    <scope>NUCLEOTIDE SEQUENCE [LARGE SCALE GENOMIC DNA]</scope>
    <source>
        <strain evidence="3">DSM 10523 / SB164P1</strain>
    </source>
</reference>
<gene>
    <name evidence="2" type="ordered locus">UWK_01542</name>
</gene>
<protein>
    <submittedName>
        <fullName evidence="2">Uncharacterized protein</fullName>
    </submittedName>
</protein>
<keyword evidence="1" id="KW-1133">Transmembrane helix</keyword>
<proteinExistence type="predicted"/>
<dbReference type="STRING" id="1167006.UWK_01542"/>
<organism evidence="2 3">
    <name type="scientific">Desulfocapsa sulfexigens (strain DSM 10523 / SB164P1)</name>
    <dbReference type="NCBI Taxonomy" id="1167006"/>
    <lineage>
        <taxon>Bacteria</taxon>
        <taxon>Pseudomonadati</taxon>
        <taxon>Thermodesulfobacteriota</taxon>
        <taxon>Desulfobulbia</taxon>
        <taxon>Desulfobulbales</taxon>
        <taxon>Desulfocapsaceae</taxon>
        <taxon>Desulfocapsa</taxon>
    </lineage>
</organism>
<feature type="transmembrane region" description="Helical" evidence="1">
    <location>
        <begin position="6"/>
        <end position="23"/>
    </location>
</feature>
<name>M1PEF6_DESSD</name>
<keyword evidence="1" id="KW-0472">Membrane</keyword>
<evidence type="ECO:0000256" key="1">
    <source>
        <dbReference type="SAM" id="Phobius"/>
    </source>
</evidence>
<keyword evidence="3" id="KW-1185">Reference proteome</keyword>
<dbReference type="KEGG" id="dsf:UWK_01542"/>
<dbReference type="HOGENOM" id="CLU_2329222_0_0_7"/>
<dbReference type="AlphaFoldDB" id="M1PEF6"/>
<dbReference type="Proteomes" id="UP000011721">
    <property type="component" value="Chromosome"/>
</dbReference>
<dbReference type="EMBL" id="CP003985">
    <property type="protein sequence ID" value="AGF78100.1"/>
    <property type="molecule type" value="Genomic_DNA"/>
</dbReference>
<keyword evidence="1" id="KW-0812">Transmembrane</keyword>
<dbReference type="RefSeq" id="WP_015403791.1">
    <property type="nucleotide sequence ID" value="NC_020304.1"/>
</dbReference>
<sequence>MVYIYIYLIFPILLLIVVTILFLRSLKSSEIPANAQLLVDAWNSVADNYGTADLSPDQTDDPDLNRSCKAVTEGLGQKERTVFPSDISKFSYQDRCCP</sequence>
<evidence type="ECO:0000313" key="2">
    <source>
        <dbReference type="EMBL" id="AGF78100.1"/>
    </source>
</evidence>
<evidence type="ECO:0000313" key="3">
    <source>
        <dbReference type="Proteomes" id="UP000011721"/>
    </source>
</evidence>